<accession>A0A067SRR4</accession>
<protein>
    <recommendedName>
        <fullName evidence="3">F-box domain-containing protein</fullName>
    </recommendedName>
</protein>
<evidence type="ECO:0000313" key="2">
    <source>
        <dbReference type="Proteomes" id="UP000027222"/>
    </source>
</evidence>
<dbReference type="OrthoDB" id="2856167at2759"/>
<evidence type="ECO:0000313" key="1">
    <source>
        <dbReference type="EMBL" id="KDR70389.1"/>
    </source>
</evidence>
<dbReference type="EMBL" id="KL142397">
    <property type="protein sequence ID" value="KDR70389.1"/>
    <property type="molecule type" value="Genomic_DNA"/>
</dbReference>
<proteinExistence type="predicted"/>
<gene>
    <name evidence="1" type="ORF">GALMADRAFT_254844</name>
</gene>
<organism evidence="1 2">
    <name type="scientific">Galerina marginata (strain CBS 339.88)</name>
    <dbReference type="NCBI Taxonomy" id="685588"/>
    <lineage>
        <taxon>Eukaryota</taxon>
        <taxon>Fungi</taxon>
        <taxon>Dikarya</taxon>
        <taxon>Basidiomycota</taxon>
        <taxon>Agaricomycotina</taxon>
        <taxon>Agaricomycetes</taxon>
        <taxon>Agaricomycetidae</taxon>
        <taxon>Agaricales</taxon>
        <taxon>Agaricineae</taxon>
        <taxon>Strophariaceae</taxon>
        <taxon>Galerina</taxon>
    </lineage>
</organism>
<name>A0A067SRR4_GALM3</name>
<reference evidence="2" key="1">
    <citation type="journal article" date="2014" name="Proc. Natl. Acad. Sci. U.S.A.">
        <title>Extensive sampling of basidiomycete genomes demonstrates inadequacy of the white-rot/brown-rot paradigm for wood decay fungi.</title>
        <authorList>
            <person name="Riley R."/>
            <person name="Salamov A.A."/>
            <person name="Brown D.W."/>
            <person name="Nagy L.G."/>
            <person name="Floudas D."/>
            <person name="Held B.W."/>
            <person name="Levasseur A."/>
            <person name="Lombard V."/>
            <person name="Morin E."/>
            <person name="Otillar R."/>
            <person name="Lindquist E.A."/>
            <person name="Sun H."/>
            <person name="LaButti K.M."/>
            <person name="Schmutz J."/>
            <person name="Jabbour D."/>
            <person name="Luo H."/>
            <person name="Baker S.E."/>
            <person name="Pisabarro A.G."/>
            <person name="Walton J.D."/>
            <person name="Blanchette R.A."/>
            <person name="Henrissat B."/>
            <person name="Martin F."/>
            <person name="Cullen D."/>
            <person name="Hibbett D.S."/>
            <person name="Grigoriev I.V."/>
        </authorList>
    </citation>
    <scope>NUCLEOTIDE SEQUENCE [LARGE SCALE GENOMIC DNA]</scope>
    <source>
        <strain evidence="2">CBS 339.88</strain>
    </source>
</reference>
<dbReference type="HOGENOM" id="CLU_591898_0_0_1"/>
<evidence type="ECO:0008006" key="3">
    <source>
        <dbReference type="Google" id="ProtNLM"/>
    </source>
</evidence>
<keyword evidence="2" id="KW-1185">Reference proteome</keyword>
<dbReference type="Proteomes" id="UP000027222">
    <property type="component" value="Unassembled WGS sequence"/>
</dbReference>
<dbReference type="AlphaFoldDB" id="A0A067SRR4"/>
<sequence length="449" mass="51877">MASNAVYLPTEITELVIDELDIDGFSDDAKSSRAALRSCLFVSQHFHQRARSHLFRNVELHNGYADDNIHSFRKRLILLRHLLTTSINDHDPGIASNIRKLTISVFFDEDQRDPDDETESVEGGENSIPSRVIAKHFPPVLRLIRQYAQRLENLAIEDNWPTCAWSSQFMPLDLRLALRGLLSMPTLRRLKMQNFLDVPDNLFDCIHVTHLIVEAVYPMEKEAEFDRSNPVPPFEKGFIFGPIEFLETDQSFPLQRIVDISPHQCPDTTKTKLLKKIKIQIHNKFHFTNVVCLLRAAYLAEDLHLDFMGLAQLNKLESNPIPRMNLDLFPLQKLTHLTMSFDDDLYGSSLESGPKSLQIAYSILKTRSCSIMYLTLRFEWYLSEAPNYLIYPRREHWEPFDNILAGPHYPNLCLLALRISFRSPISDDRRSLFKAVFPLLSASNKLRLQ</sequence>